<accession>A0A058Z296</accession>
<organism evidence="1">
    <name type="scientific">Fonticula alba</name>
    <name type="common">Slime mold</name>
    <dbReference type="NCBI Taxonomy" id="691883"/>
    <lineage>
        <taxon>Eukaryota</taxon>
        <taxon>Rotosphaerida</taxon>
        <taxon>Fonticulaceae</taxon>
        <taxon>Fonticula</taxon>
    </lineage>
</organism>
<dbReference type="EMBL" id="KB932209">
    <property type="protein sequence ID" value="KCV68261.1"/>
    <property type="molecule type" value="Genomic_DNA"/>
</dbReference>
<evidence type="ECO:0000313" key="1">
    <source>
        <dbReference type="EMBL" id="KCV68261.1"/>
    </source>
</evidence>
<keyword evidence="2" id="KW-1185">Reference proteome</keyword>
<dbReference type="RefSeq" id="XP_009497315.1">
    <property type="nucleotide sequence ID" value="XM_009499040.1"/>
</dbReference>
<reference evidence="1" key="1">
    <citation type="submission" date="2013-04" db="EMBL/GenBank/DDBJ databases">
        <title>The Genome Sequence of Fonticula alba ATCC 38817.</title>
        <authorList>
            <consortium name="The Broad Institute Genomics Platform"/>
            <person name="Russ C."/>
            <person name="Cuomo C."/>
            <person name="Burger G."/>
            <person name="Gray M.W."/>
            <person name="Holland P.W.H."/>
            <person name="King N."/>
            <person name="Lang F.B.F."/>
            <person name="Roger A.J."/>
            <person name="Ruiz-Trillo I."/>
            <person name="Brown M."/>
            <person name="Walker B."/>
            <person name="Young S."/>
            <person name="Zeng Q."/>
            <person name="Gargeya S."/>
            <person name="Fitzgerald M."/>
            <person name="Haas B."/>
            <person name="Abouelleil A."/>
            <person name="Allen A.W."/>
            <person name="Alvarado L."/>
            <person name="Arachchi H.M."/>
            <person name="Berlin A.M."/>
            <person name="Chapman S.B."/>
            <person name="Gainer-Dewar J."/>
            <person name="Goldberg J."/>
            <person name="Griggs A."/>
            <person name="Gujja S."/>
            <person name="Hansen M."/>
            <person name="Howarth C."/>
            <person name="Imamovic A."/>
            <person name="Ireland A."/>
            <person name="Larimer J."/>
            <person name="McCowan C."/>
            <person name="Murphy C."/>
            <person name="Pearson M."/>
            <person name="Poon T.W."/>
            <person name="Priest M."/>
            <person name="Roberts A."/>
            <person name="Saif S."/>
            <person name="Shea T."/>
            <person name="Sisk P."/>
            <person name="Sykes S."/>
            <person name="Wortman J."/>
            <person name="Nusbaum C."/>
            <person name="Birren B."/>
        </authorList>
    </citation>
    <scope>NUCLEOTIDE SEQUENCE [LARGE SCALE GENOMIC DNA]</scope>
    <source>
        <strain evidence="1">ATCC 38817</strain>
    </source>
</reference>
<evidence type="ECO:0000313" key="2">
    <source>
        <dbReference type="Proteomes" id="UP000030693"/>
    </source>
</evidence>
<sequence length="141" mass="15416">MADNPSAYVHLVGECSAIETHLRECVAQHGPDAAQEGGPCAELHTSHHDCNTRIKPMLAFIKGQCREYIYQLHLCSSQQADQSKAVSACLAQIEALRACNDRVGADLLRQSQLNAEAVTRQADFTPEEAEMLLMGPGRRQA</sequence>
<name>A0A058Z296_FONAL</name>
<proteinExistence type="predicted"/>
<dbReference type="AlphaFoldDB" id="A0A058Z296"/>
<dbReference type="Proteomes" id="UP000030693">
    <property type="component" value="Unassembled WGS sequence"/>
</dbReference>
<protein>
    <submittedName>
        <fullName evidence="1">Uncharacterized protein</fullName>
    </submittedName>
</protein>
<dbReference type="GeneID" id="20529908"/>
<gene>
    <name evidence="1" type="ORF">H696_05183</name>
</gene>